<evidence type="ECO:0000256" key="6">
    <source>
        <dbReference type="ARBA" id="ARBA00023170"/>
    </source>
</evidence>
<dbReference type="PROSITE" id="PS50262">
    <property type="entry name" value="G_PROTEIN_RECEP_F1_2"/>
    <property type="match status" value="1"/>
</dbReference>
<evidence type="ECO:0000256" key="5">
    <source>
        <dbReference type="ARBA" id="ARBA00023136"/>
    </source>
</evidence>
<dbReference type="RefSeq" id="XP_031553249.1">
    <property type="nucleotide sequence ID" value="XM_031697389.1"/>
</dbReference>
<dbReference type="Pfam" id="PF00001">
    <property type="entry name" value="7tm_1"/>
    <property type="match status" value="1"/>
</dbReference>
<keyword evidence="2 8" id="KW-0812">Transmembrane</keyword>
<evidence type="ECO:0000259" key="9">
    <source>
        <dbReference type="PROSITE" id="PS50262"/>
    </source>
</evidence>
<dbReference type="Gene3D" id="1.20.1070.10">
    <property type="entry name" value="Rhodopsin 7-helix transmembrane proteins"/>
    <property type="match status" value="1"/>
</dbReference>
<feature type="transmembrane region" description="Helical" evidence="8">
    <location>
        <begin position="149"/>
        <end position="172"/>
    </location>
</feature>
<feature type="transmembrane region" description="Helical" evidence="8">
    <location>
        <begin position="34"/>
        <end position="55"/>
    </location>
</feature>
<evidence type="ECO:0000313" key="11">
    <source>
        <dbReference type="RefSeq" id="XP_031553249.1"/>
    </source>
</evidence>
<keyword evidence="6" id="KW-0675">Receptor</keyword>
<keyword evidence="4" id="KW-0297">G-protein coupled receptor</keyword>
<evidence type="ECO:0000313" key="10">
    <source>
        <dbReference type="Proteomes" id="UP000515163"/>
    </source>
</evidence>
<feature type="transmembrane region" description="Helical" evidence="8">
    <location>
        <begin position="279"/>
        <end position="302"/>
    </location>
</feature>
<dbReference type="Proteomes" id="UP000515163">
    <property type="component" value="Unplaced"/>
</dbReference>
<dbReference type="PANTHER" id="PTHR45695">
    <property type="entry name" value="LEUCOKININ RECEPTOR-RELATED"/>
    <property type="match status" value="1"/>
</dbReference>
<feature type="transmembrane region" description="Helical" evidence="8">
    <location>
        <begin position="192"/>
        <end position="212"/>
    </location>
</feature>
<dbReference type="OrthoDB" id="9990906at2759"/>
<proteinExistence type="predicted"/>
<organism evidence="10 11">
    <name type="scientific">Actinia tenebrosa</name>
    <name type="common">Australian red waratah sea anemone</name>
    <dbReference type="NCBI Taxonomy" id="6105"/>
    <lineage>
        <taxon>Eukaryota</taxon>
        <taxon>Metazoa</taxon>
        <taxon>Cnidaria</taxon>
        <taxon>Anthozoa</taxon>
        <taxon>Hexacorallia</taxon>
        <taxon>Actiniaria</taxon>
        <taxon>Actiniidae</taxon>
        <taxon>Actinia</taxon>
    </lineage>
</organism>
<dbReference type="SUPFAM" id="SSF81321">
    <property type="entry name" value="Family A G protein-coupled receptor-like"/>
    <property type="match status" value="1"/>
</dbReference>
<evidence type="ECO:0000256" key="4">
    <source>
        <dbReference type="ARBA" id="ARBA00023040"/>
    </source>
</evidence>
<evidence type="ECO:0000256" key="1">
    <source>
        <dbReference type="ARBA" id="ARBA00004141"/>
    </source>
</evidence>
<dbReference type="PRINTS" id="PR00237">
    <property type="entry name" value="GPCRRHODOPSN"/>
</dbReference>
<evidence type="ECO:0000256" key="2">
    <source>
        <dbReference type="ARBA" id="ARBA00022692"/>
    </source>
</evidence>
<dbReference type="InterPro" id="IPR017452">
    <property type="entry name" value="GPCR_Rhodpsn_7TM"/>
</dbReference>
<dbReference type="InterPro" id="IPR000276">
    <property type="entry name" value="GPCR_Rhodpsn"/>
</dbReference>
<comment type="subcellular location">
    <subcellularLocation>
        <location evidence="1">Membrane</location>
        <topology evidence="1">Multi-pass membrane protein</topology>
    </subcellularLocation>
</comment>
<dbReference type="PANTHER" id="PTHR45695:SF15">
    <property type="entry name" value="OPSIN RH2"/>
    <property type="match status" value="1"/>
</dbReference>
<dbReference type="AlphaFoldDB" id="A0A6P8H9X9"/>
<feature type="domain" description="G-protein coupled receptors family 1 profile" evidence="9">
    <location>
        <begin position="47"/>
        <end position="299"/>
    </location>
</feature>
<accession>A0A6P8H9X9</accession>
<gene>
    <name evidence="11" type="primary">LOC116290370</name>
</gene>
<keyword evidence="3 8" id="KW-1133">Transmembrane helix</keyword>
<protein>
    <submittedName>
        <fullName evidence="11">QRFP-like peptide receptor</fullName>
    </submittedName>
</protein>
<feature type="transmembrane region" description="Helical" evidence="8">
    <location>
        <begin position="67"/>
        <end position="94"/>
    </location>
</feature>
<dbReference type="CDD" id="cd00637">
    <property type="entry name" value="7tm_classA_rhodopsin-like"/>
    <property type="match status" value="1"/>
</dbReference>
<evidence type="ECO:0000256" key="7">
    <source>
        <dbReference type="ARBA" id="ARBA00023224"/>
    </source>
</evidence>
<keyword evidence="7" id="KW-0807">Transducer</keyword>
<dbReference type="GO" id="GO:0005886">
    <property type="term" value="C:plasma membrane"/>
    <property type="evidence" value="ECO:0007669"/>
    <property type="project" value="TreeGrafter"/>
</dbReference>
<reference evidence="11" key="1">
    <citation type="submission" date="2025-08" db="UniProtKB">
        <authorList>
            <consortium name="RefSeq"/>
        </authorList>
    </citation>
    <scope>IDENTIFICATION</scope>
    <source>
        <tissue evidence="11">Tentacle</tissue>
    </source>
</reference>
<evidence type="ECO:0000256" key="8">
    <source>
        <dbReference type="SAM" id="Phobius"/>
    </source>
</evidence>
<feature type="transmembrane region" description="Helical" evidence="8">
    <location>
        <begin position="106"/>
        <end position="125"/>
    </location>
</feature>
<name>A0A6P8H9X9_ACTTE</name>
<keyword evidence="10" id="KW-1185">Reference proteome</keyword>
<evidence type="ECO:0000256" key="3">
    <source>
        <dbReference type="ARBA" id="ARBA00022989"/>
    </source>
</evidence>
<dbReference type="GeneID" id="116290370"/>
<keyword evidence="5 8" id="KW-0472">Membrane</keyword>
<dbReference type="KEGG" id="aten:116290370"/>
<dbReference type="InParanoid" id="A0A6P8H9X9"/>
<sequence length="378" mass="43610">MAQNVSNMSNDSYTVSKNIHEESGFPPLVRHIYVGYYVIVFLMATLGNLFALLTCYKNYKVTTTTILLSYIASLALADLLFTLLTPVDLAAFLASSWISGQFVCRFQSFLIETSYTASVLTLAMISRERLVAVTTPLLARSQRIKQRKLIPVVIWVISIASCSPLLYAYIIVKDNDSVLQCVNIGWGDQGRQIYYSIQGLLLFLFPLMYMIYSHYRIFRVLKKSEAMRKRMTIKPGSQSLQQRKITKMLAVVTCIFVTCYFPFMLVRTLKYFYVFNNDMLWRLVQLMIFTQAAVNPVVYCFYSKQFRTVFKDLMWCRWHKINHFREGNHTFRTKSSSLEACEPVRLEALHTGKDLSTLISNPSPRPISKRSSKSSVWL</sequence>
<dbReference type="GO" id="GO:0004930">
    <property type="term" value="F:G protein-coupled receptor activity"/>
    <property type="evidence" value="ECO:0007669"/>
    <property type="project" value="UniProtKB-KW"/>
</dbReference>
<feature type="transmembrane region" description="Helical" evidence="8">
    <location>
        <begin position="248"/>
        <end position="267"/>
    </location>
</feature>